<dbReference type="InterPro" id="IPR000182">
    <property type="entry name" value="GNAT_dom"/>
</dbReference>
<dbReference type="AlphaFoldDB" id="A0A7W9A453"/>
<name>A0A7W9A453_9CAUL</name>
<dbReference type="Pfam" id="PF13302">
    <property type="entry name" value="Acetyltransf_3"/>
    <property type="match status" value="1"/>
</dbReference>
<proteinExistence type="predicted"/>
<dbReference type="PANTHER" id="PTHR43792">
    <property type="entry name" value="GNAT FAMILY, PUTATIVE (AFU_ORTHOLOGUE AFUA_3G00765)-RELATED-RELATED"/>
    <property type="match status" value="1"/>
</dbReference>
<protein>
    <submittedName>
        <fullName evidence="2">RimJ/RimL family protein N-acetyltransferase</fullName>
    </submittedName>
</protein>
<dbReference type="InterPro" id="IPR016181">
    <property type="entry name" value="Acyl_CoA_acyltransferase"/>
</dbReference>
<dbReference type="EMBL" id="JACIJB010000007">
    <property type="protein sequence ID" value="MBB5661084.1"/>
    <property type="molecule type" value="Genomic_DNA"/>
</dbReference>
<evidence type="ECO:0000313" key="2">
    <source>
        <dbReference type="EMBL" id="MBB5661084.1"/>
    </source>
</evidence>
<keyword evidence="3" id="KW-1185">Reference proteome</keyword>
<gene>
    <name evidence="2" type="ORF">FHS65_001842</name>
</gene>
<dbReference type="InterPro" id="IPR051531">
    <property type="entry name" value="N-acetyltransferase"/>
</dbReference>
<dbReference type="SUPFAM" id="SSF55729">
    <property type="entry name" value="Acyl-CoA N-acyltransferases (Nat)"/>
    <property type="match status" value="1"/>
</dbReference>
<dbReference type="OrthoDB" id="6293260at2"/>
<accession>A0A7W9A453</accession>
<comment type="caution">
    <text evidence="2">The sequence shown here is derived from an EMBL/GenBank/DDBJ whole genome shotgun (WGS) entry which is preliminary data.</text>
</comment>
<dbReference type="Proteomes" id="UP000548978">
    <property type="component" value="Unassembled WGS sequence"/>
</dbReference>
<reference evidence="2 3" key="1">
    <citation type="submission" date="2020-08" db="EMBL/GenBank/DDBJ databases">
        <title>Genomic Encyclopedia of Type Strains, Phase IV (KMG-IV): sequencing the most valuable type-strain genomes for metagenomic binning, comparative biology and taxonomic classification.</title>
        <authorList>
            <person name="Goeker M."/>
        </authorList>
    </citation>
    <scope>NUCLEOTIDE SEQUENCE [LARGE SCALE GENOMIC DNA]</scope>
    <source>
        <strain evidence="2 3">DSM 24448</strain>
    </source>
</reference>
<evidence type="ECO:0000313" key="3">
    <source>
        <dbReference type="Proteomes" id="UP000548978"/>
    </source>
</evidence>
<feature type="domain" description="N-acetyltransferase" evidence="1">
    <location>
        <begin position="10"/>
        <end position="171"/>
    </location>
</feature>
<dbReference type="RefSeq" id="WP_123288324.1">
    <property type="nucleotide sequence ID" value="NZ_JACIJB010000007.1"/>
</dbReference>
<dbReference type="PROSITE" id="PS51186">
    <property type="entry name" value="GNAT"/>
    <property type="match status" value="1"/>
</dbReference>
<evidence type="ECO:0000259" key="1">
    <source>
        <dbReference type="PROSITE" id="PS51186"/>
    </source>
</evidence>
<dbReference type="PANTHER" id="PTHR43792:SF16">
    <property type="entry name" value="N-ACETYLTRANSFERASE DOMAIN-CONTAINING PROTEIN"/>
    <property type="match status" value="1"/>
</dbReference>
<dbReference type="Gene3D" id="3.40.630.30">
    <property type="match status" value="1"/>
</dbReference>
<dbReference type="GO" id="GO:0016747">
    <property type="term" value="F:acyltransferase activity, transferring groups other than amino-acyl groups"/>
    <property type="evidence" value="ECO:0007669"/>
    <property type="project" value="InterPro"/>
</dbReference>
<keyword evidence="2" id="KW-0808">Transferase</keyword>
<organism evidence="2 3">
    <name type="scientific">Brevundimonas halotolerans</name>
    <dbReference type="NCBI Taxonomy" id="69670"/>
    <lineage>
        <taxon>Bacteria</taxon>
        <taxon>Pseudomonadati</taxon>
        <taxon>Pseudomonadota</taxon>
        <taxon>Alphaproteobacteria</taxon>
        <taxon>Caulobacterales</taxon>
        <taxon>Caulobacteraceae</taxon>
        <taxon>Brevundimonas</taxon>
    </lineage>
</organism>
<sequence>MSPVIETDRLILSPVAEGDYADLCALLADPGFFRHIFPQALNAEEAWFRLLRDVGHWQVMGYGNWAIRTQGDGRYIGSVGLLSYRRIVDPAFDAPEIGWGLSPAFQGKGMAFEAAAAAIAWAEQHLKADRLVCMISPDNTPSLALAGRLGFKPYAETTYKGDAVILLERAGT</sequence>